<keyword evidence="4" id="KW-1185">Reference proteome</keyword>
<comment type="caution">
    <text evidence="3">The sequence shown here is derived from an EMBL/GenBank/DDBJ whole genome shotgun (WGS) entry which is preliminary data.</text>
</comment>
<dbReference type="SUPFAM" id="SSF53756">
    <property type="entry name" value="UDP-Glycosyltransferase/glycogen phosphorylase"/>
    <property type="match status" value="1"/>
</dbReference>
<sequence length="490" mass="53856">MESRRSHPITVPSPRPDRATLLAVLPVSPFPSLLDAECVGAPPSVPRSTLTDSRSWATHPGSTGVRAPRPRPSQGDRIDPDMDDSPSLPEAGPGAGLTLFIDANPLADRHLTGIGRYTARIVLALSRHVPLRFFSNGKELILGGPLDPDPDQDLAELGRRIWKSRRVPLGPPPPRGAGVFGCLRPIERHFPVELSILHDFTPLVVPWTHSEKTRGMFRGFFAKSLLSSDRALAVSHATKADAGWLTPFPQDRIVVCPSGPSLCVSRHGDDRPVERRPNVGLVVSTLEPRKNAFFLLDWFRETRVLPPSSELWWVGPLGWMTSRRSLERYRRLPNGRRVRFLGVVPDTELCRLYRTAGWSIYPSLYEGFGFPVLDSLRHGTPVLASYNSALKEFDTPGISFFDPADPSSVDEAWLAFQARGPVDLATKSLDERYNWDRVARTIIDTLSEALAEKEAAGSRRHRVDAPPLPGAGPIAGLATVPRGTASSVIP</sequence>
<dbReference type="Gene3D" id="3.40.50.2000">
    <property type="entry name" value="Glycogen Phosphorylase B"/>
    <property type="match status" value="1"/>
</dbReference>
<dbReference type="PANTHER" id="PTHR46401">
    <property type="entry name" value="GLYCOSYLTRANSFERASE WBBK-RELATED"/>
    <property type="match status" value="1"/>
</dbReference>
<proteinExistence type="predicted"/>
<accession>A0A432MK10</accession>
<reference evidence="3 4" key="1">
    <citation type="submission" date="2018-12" db="EMBL/GenBank/DDBJ databases">
        <authorList>
            <person name="Toschakov S.V."/>
        </authorList>
    </citation>
    <scope>NUCLEOTIDE SEQUENCE [LARGE SCALE GENOMIC DNA]</scope>
    <source>
        <strain evidence="3 4">GM2012</strain>
    </source>
</reference>
<dbReference type="EMBL" id="RYZH01000018">
    <property type="protein sequence ID" value="RUL87742.1"/>
    <property type="molecule type" value="Genomic_DNA"/>
</dbReference>
<evidence type="ECO:0000313" key="3">
    <source>
        <dbReference type="EMBL" id="RUL87742.1"/>
    </source>
</evidence>
<dbReference type="GO" id="GO:0016757">
    <property type="term" value="F:glycosyltransferase activity"/>
    <property type="evidence" value="ECO:0007669"/>
    <property type="project" value="TreeGrafter"/>
</dbReference>
<gene>
    <name evidence="3" type="ORF">TsocGM_10865</name>
</gene>
<dbReference type="Proteomes" id="UP000280296">
    <property type="component" value="Unassembled WGS sequence"/>
</dbReference>
<dbReference type="PANTHER" id="PTHR46401:SF2">
    <property type="entry name" value="GLYCOSYLTRANSFERASE WBBK-RELATED"/>
    <property type="match status" value="1"/>
</dbReference>
<dbReference type="CDD" id="cd03809">
    <property type="entry name" value="GT4_MtfB-like"/>
    <property type="match status" value="1"/>
</dbReference>
<name>A0A432MK10_9BACT</name>
<feature type="region of interest" description="Disordered" evidence="2">
    <location>
        <begin position="455"/>
        <end position="477"/>
    </location>
</feature>
<evidence type="ECO:0000256" key="1">
    <source>
        <dbReference type="ARBA" id="ARBA00022679"/>
    </source>
</evidence>
<dbReference type="AlphaFoldDB" id="A0A432MK10"/>
<protein>
    <submittedName>
        <fullName evidence="3">Glycosyltransferase family 1 protein</fullName>
    </submittedName>
</protein>
<evidence type="ECO:0000313" key="4">
    <source>
        <dbReference type="Proteomes" id="UP000280296"/>
    </source>
</evidence>
<evidence type="ECO:0000256" key="2">
    <source>
        <dbReference type="SAM" id="MobiDB-lite"/>
    </source>
</evidence>
<reference evidence="3 4" key="2">
    <citation type="submission" date="2019-01" db="EMBL/GenBank/DDBJ databases">
        <title>Tautonia sociabilis, a novel thermotolerant planctomycete of Isosphaeraceae family, isolated from a 4000 m deep subterranean habitat.</title>
        <authorList>
            <person name="Kovaleva O.L."/>
            <person name="Elcheninov A.G."/>
            <person name="Van Heerden E."/>
            <person name="Toshchakov S.V."/>
            <person name="Novikov A."/>
            <person name="Bonch-Osmolovskaya E.A."/>
            <person name="Kublanov I.V."/>
        </authorList>
    </citation>
    <scope>NUCLEOTIDE SEQUENCE [LARGE SCALE GENOMIC DNA]</scope>
    <source>
        <strain evidence="3 4">GM2012</strain>
    </source>
</reference>
<dbReference type="Pfam" id="PF13692">
    <property type="entry name" value="Glyco_trans_1_4"/>
    <property type="match status" value="1"/>
</dbReference>
<feature type="compositionally biased region" description="Polar residues" evidence="2">
    <location>
        <begin position="46"/>
        <end position="56"/>
    </location>
</feature>
<keyword evidence="1 3" id="KW-0808">Transferase</keyword>
<organism evidence="3 4">
    <name type="scientific">Tautonia sociabilis</name>
    <dbReference type="NCBI Taxonomy" id="2080755"/>
    <lineage>
        <taxon>Bacteria</taxon>
        <taxon>Pseudomonadati</taxon>
        <taxon>Planctomycetota</taxon>
        <taxon>Planctomycetia</taxon>
        <taxon>Isosphaerales</taxon>
        <taxon>Isosphaeraceae</taxon>
        <taxon>Tautonia</taxon>
    </lineage>
</organism>
<feature type="region of interest" description="Disordered" evidence="2">
    <location>
        <begin position="39"/>
        <end position="93"/>
    </location>
</feature>